<keyword evidence="2" id="KW-0285">Flavoprotein</keyword>
<accession>A0AAU7ZFC5</accession>
<organism evidence="13">
    <name type="scientific">Tunturiibacter empetritectus</name>
    <dbReference type="NCBI Taxonomy" id="3069691"/>
    <lineage>
        <taxon>Bacteria</taxon>
        <taxon>Pseudomonadati</taxon>
        <taxon>Acidobacteriota</taxon>
        <taxon>Terriglobia</taxon>
        <taxon>Terriglobales</taxon>
        <taxon>Acidobacteriaceae</taxon>
        <taxon>Tunturiibacter</taxon>
    </lineage>
</organism>
<keyword evidence="6 13" id="KW-0560">Oxidoreductase</keyword>
<evidence type="ECO:0000256" key="1">
    <source>
        <dbReference type="ARBA" id="ARBA00011823"/>
    </source>
</evidence>
<evidence type="ECO:0000256" key="3">
    <source>
        <dbReference type="ARBA" id="ARBA00022643"/>
    </source>
</evidence>
<dbReference type="AlphaFoldDB" id="A0AAU7ZFC5"/>
<dbReference type="Pfam" id="PF00881">
    <property type="entry name" value="Nitroreductase"/>
    <property type="match status" value="1"/>
</dbReference>
<proteinExistence type="inferred from homology"/>
<evidence type="ECO:0000259" key="12">
    <source>
        <dbReference type="Pfam" id="PF00881"/>
    </source>
</evidence>
<reference evidence="13" key="2">
    <citation type="journal article" date="2024" name="Environ. Microbiol.">
        <title>Genome analysis and description of Tunturibacter gen. nov. expands the diversity of Terriglobia in tundra soils.</title>
        <authorList>
            <person name="Messyasz A."/>
            <person name="Mannisto M.K."/>
            <person name="Kerkhof L.J."/>
            <person name="Haggblom M.M."/>
        </authorList>
    </citation>
    <scope>NUCLEOTIDE SEQUENCE</scope>
    <source>
        <strain evidence="13">M8UP23</strain>
    </source>
</reference>
<dbReference type="GO" id="GO:0000166">
    <property type="term" value="F:nucleotide binding"/>
    <property type="evidence" value="ECO:0007669"/>
    <property type="project" value="UniProtKB-KW"/>
</dbReference>
<evidence type="ECO:0000256" key="4">
    <source>
        <dbReference type="ARBA" id="ARBA00022741"/>
    </source>
</evidence>
<dbReference type="PANTHER" id="PTHR23026">
    <property type="entry name" value="NADPH NITROREDUCTASE"/>
    <property type="match status" value="1"/>
</dbReference>
<evidence type="ECO:0000256" key="11">
    <source>
        <dbReference type="ARBA" id="ARBA00068702"/>
    </source>
</evidence>
<evidence type="ECO:0000313" key="13">
    <source>
        <dbReference type="EMBL" id="XCB27612.1"/>
    </source>
</evidence>
<dbReference type="FunFam" id="3.40.109.10:FF:000013">
    <property type="entry name" value="5,6-dimethylbenzimidazole synthase"/>
    <property type="match status" value="1"/>
</dbReference>
<keyword evidence="7" id="KW-0520">NAD</keyword>
<evidence type="ECO:0000256" key="8">
    <source>
        <dbReference type="ARBA" id="ARBA00051314"/>
    </source>
</evidence>
<evidence type="ECO:0000256" key="9">
    <source>
        <dbReference type="ARBA" id="ARBA00061097"/>
    </source>
</evidence>
<evidence type="ECO:0000256" key="2">
    <source>
        <dbReference type="ARBA" id="ARBA00022630"/>
    </source>
</evidence>
<dbReference type="PANTHER" id="PTHR23026:SF90">
    <property type="entry name" value="IODOTYROSINE DEIODINASE 1"/>
    <property type="match status" value="1"/>
</dbReference>
<keyword evidence="5" id="KW-0521">NADP</keyword>
<dbReference type="InterPro" id="IPR012825">
    <property type="entry name" value="BluB"/>
</dbReference>
<protein>
    <recommendedName>
        <fullName evidence="11">5,6-dimethylbenzimidazole synthase</fullName>
        <ecNumber evidence="10">1.13.11.79</ecNumber>
    </recommendedName>
</protein>
<evidence type="ECO:0000256" key="5">
    <source>
        <dbReference type="ARBA" id="ARBA00022857"/>
    </source>
</evidence>
<name>A0AAU7ZFC5_9BACT</name>
<evidence type="ECO:0000256" key="7">
    <source>
        <dbReference type="ARBA" id="ARBA00023027"/>
    </source>
</evidence>
<dbReference type="InterPro" id="IPR029479">
    <property type="entry name" value="Nitroreductase"/>
</dbReference>
<dbReference type="EC" id="1.13.11.79" evidence="10"/>
<sequence length="229" mass="25764">MEMTKAAGFDENERNAIYRAIRERRDVRRGFLPEPIPNELLYRLLEAAHNAPSVGLMQPWRFIVVRELAVRQKVHQIFLDANTQALAHYEGEKQQSYAGMKLEGILEAPQNLCIVCDSQSSQGHQLGRRTMPETAIYSAVCAVQNLWLAARAEGIGMGWVSILEPSLLREALKIPGHITPVAYLCLGYVDAFATEPDLERAGWETRTPLKSVLSLDEYDSSWDQGRLPS</sequence>
<comment type="catalytic activity">
    <reaction evidence="8">
        <text>FMNH2 + O2 = dialurate + 5,6-dimethylbenzimidazole + D-erythrose 4-phosphate + H(+)</text>
        <dbReference type="Rhea" id="RHEA:27345"/>
        <dbReference type="ChEBI" id="CHEBI:15378"/>
        <dbReference type="ChEBI" id="CHEBI:15379"/>
        <dbReference type="ChEBI" id="CHEBI:15890"/>
        <dbReference type="ChEBI" id="CHEBI:16897"/>
        <dbReference type="ChEBI" id="CHEBI:57618"/>
        <dbReference type="ChEBI" id="CHEBI:140629"/>
        <dbReference type="EC" id="1.13.11.79"/>
    </reaction>
</comment>
<dbReference type="GO" id="GO:0009236">
    <property type="term" value="P:cobalamin biosynthetic process"/>
    <property type="evidence" value="ECO:0007669"/>
    <property type="project" value="UniProtKB-ARBA"/>
</dbReference>
<dbReference type="SUPFAM" id="SSF55469">
    <property type="entry name" value="FMN-dependent nitroreductase-like"/>
    <property type="match status" value="1"/>
</dbReference>
<reference evidence="13" key="1">
    <citation type="submission" date="2023-08" db="EMBL/GenBank/DDBJ databases">
        <authorList>
            <person name="Messyasz A."/>
            <person name="Mannisto M.K."/>
            <person name="Kerkhof L.J."/>
            <person name="Haggblom M."/>
        </authorList>
    </citation>
    <scope>NUCLEOTIDE SEQUENCE</scope>
    <source>
        <strain evidence="13">M8UP23</strain>
    </source>
</reference>
<dbReference type="InterPro" id="IPR050627">
    <property type="entry name" value="Nitroreductase/BluB"/>
</dbReference>
<keyword evidence="4" id="KW-0547">Nucleotide-binding</keyword>
<comment type="similarity">
    <text evidence="9">Belongs to the BluB family.</text>
</comment>
<dbReference type="EMBL" id="CP132932">
    <property type="protein sequence ID" value="XCB27612.1"/>
    <property type="molecule type" value="Genomic_DNA"/>
</dbReference>
<evidence type="ECO:0000256" key="6">
    <source>
        <dbReference type="ARBA" id="ARBA00023002"/>
    </source>
</evidence>
<evidence type="ECO:0000256" key="10">
    <source>
        <dbReference type="ARBA" id="ARBA00066311"/>
    </source>
</evidence>
<dbReference type="NCBIfam" id="TIGR02476">
    <property type="entry name" value="BluB"/>
    <property type="match status" value="1"/>
</dbReference>
<dbReference type="RefSeq" id="WP_353069727.1">
    <property type="nucleotide sequence ID" value="NZ_CP132932.1"/>
</dbReference>
<keyword evidence="3" id="KW-0288">FMN</keyword>
<dbReference type="GO" id="GO:0102919">
    <property type="term" value="F:5,6-dimethylbenzimidazole synthase activity"/>
    <property type="evidence" value="ECO:0007669"/>
    <property type="project" value="UniProtKB-EC"/>
</dbReference>
<dbReference type="Gene3D" id="3.40.109.10">
    <property type="entry name" value="NADH Oxidase"/>
    <property type="match status" value="1"/>
</dbReference>
<comment type="subunit">
    <text evidence="1">Homooctamer.</text>
</comment>
<dbReference type="KEGG" id="temp:RBB75_04660"/>
<dbReference type="InterPro" id="IPR000415">
    <property type="entry name" value="Nitroreductase-like"/>
</dbReference>
<gene>
    <name evidence="13" type="primary">bluB</name>
    <name evidence="13" type="ORF">RBB75_04660</name>
</gene>
<feature type="domain" description="Nitroreductase" evidence="12">
    <location>
        <begin position="21"/>
        <end position="188"/>
    </location>
</feature>
<dbReference type="CDD" id="cd02145">
    <property type="entry name" value="BluB"/>
    <property type="match status" value="1"/>
</dbReference>